<dbReference type="AlphaFoldDB" id="A0A268AFB7"/>
<reference evidence="3 4" key="1">
    <citation type="submission" date="2017-07" db="EMBL/GenBank/DDBJ databases">
        <title>Isolation and whole genome analysis of endospore-forming bacteria from heroin.</title>
        <authorList>
            <person name="Kalinowski J."/>
            <person name="Ahrens B."/>
            <person name="Al-Dilaimi A."/>
            <person name="Winkler A."/>
            <person name="Wibberg D."/>
            <person name="Schleenbecker U."/>
            <person name="Ruckert C."/>
            <person name="Wolfel R."/>
            <person name="Grass G."/>
        </authorList>
    </citation>
    <scope>NUCLEOTIDE SEQUENCE [LARGE SCALE GENOMIC DNA]</scope>
    <source>
        <strain evidence="3 4">7528</strain>
    </source>
</reference>
<dbReference type="InterPro" id="IPR055170">
    <property type="entry name" value="GFO_IDH_MocA-like_dom"/>
</dbReference>
<dbReference type="InterPro" id="IPR051450">
    <property type="entry name" value="Gfo/Idh/MocA_Oxidoreductases"/>
</dbReference>
<dbReference type="Gene3D" id="3.40.50.720">
    <property type="entry name" value="NAD(P)-binding Rossmann-like Domain"/>
    <property type="match status" value="1"/>
</dbReference>
<proteinExistence type="predicted"/>
<dbReference type="PANTHER" id="PTHR43377:SF8">
    <property type="entry name" value="BLR3664 PROTEIN"/>
    <property type="match status" value="1"/>
</dbReference>
<feature type="domain" description="GFO/IDH/MocA-like oxidoreductase" evidence="2">
    <location>
        <begin position="126"/>
        <end position="261"/>
    </location>
</feature>
<dbReference type="GO" id="GO:0000166">
    <property type="term" value="F:nucleotide binding"/>
    <property type="evidence" value="ECO:0007669"/>
    <property type="project" value="InterPro"/>
</dbReference>
<comment type="caution">
    <text evidence="3">The sequence shown here is derived from an EMBL/GenBank/DDBJ whole genome shotgun (WGS) entry which is preliminary data.</text>
</comment>
<dbReference type="InterPro" id="IPR036291">
    <property type="entry name" value="NAD(P)-bd_dom_sf"/>
</dbReference>
<evidence type="ECO:0000313" key="3">
    <source>
        <dbReference type="EMBL" id="PAD22816.1"/>
    </source>
</evidence>
<evidence type="ECO:0008006" key="5">
    <source>
        <dbReference type="Google" id="ProtNLM"/>
    </source>
</evidence>
<feature type="domain" description="Gfo/Idh/MocA-like oxidoreductase N-terminal" evidence="1">
    <location>
        <begin position="1"/>
        <end position="117"/>
    </location>
</feature>
<dbReference type="Gene3D" id="3.30.360.10">
    <property type="entry name" value="Dihydrodipicolinate Reductase, domain 2"/>
    <property type="match status" value="1"/>
</dbReference>
<gene>
    <name evidence="3" type="ORF">CHH64_03660</name>
</gene>
<dbReference type="Pfam" id="PF01408">
    <property type="entry name" value="GFO_IDH_MocA"/>
    <property type="match status" value="1"/>
</dbReference>
<dbReference type="InterPro" id="IPR000683">
    <property type="entry name" value="Gfo/Idh/MocA-like_OxRdtase_N"/>
</dbReference>
<dbReference type="SUPFAM" id="SSF55347">
    <property type="entry name" value="Glyceraldehyde-3-phosphate dehydrogenase-like, C-terminal domain"/>
    <property type="match status" value="1"/>
</dbReference>
<protein>
    <recommendedName>
        <fullName evidence="5">Oxidoreductase</fullName>
    </recommendedName>
</protein>
<dbReference type="PANTHER" id="PTHR43377">
    <property type="entry name" value="BILIVERDIN REDUCTASE A"/>
    <property type="match status" value="1"/>
</dbReference>
<dbReference type="SUPFAM" id="SSF51735">
    <property type="entry name" value="NAD(P)-binding Rossmann-fold domains"/>
    <property type="match status" value="1"/>
</dbReference>
<name>A0A268AFB7_9BACI</name>
<evidence type="ECO:0000313" key="4">
    <source>
        <dbReference type="Proteomes" id="UP000216013"/>
    </source>
</evidence>
<evidence type="ECO:0000259" key="1">
    <source>
        <dbReference type="Pfam" id="PF01408"/>
    </source>
</evidence>
<dbReference type="Proteomes" id="UP000216013">
    <property type="component" value="Unassembled WGS sequence"/>
</dbReference>
<organism evidence="3 4">
    <name type="scientific">Terribacillus saccharophilus</name>
    <dbReference type="NCBI Taxonomy" id="361277"/>
    <lineage>
        <taxon>Bacteria</taxon>
        <taxon>Bacillati</taxon>
        <taxon>Bacillota</taxon>
        <taxon>Bacilli</taxon>
        <taxon>Bacillales</taxon>
        <taxon>Bacillaceae</taxon>
        <taxon>Terribacillus</taxon>
    </lineage>
</organism>
<dbReference type="Pfam" id="PF22725">
    <property type="entry name" value="GFO_IDH_MocA_C3"/>
    <property type="match status" value="1"/>
</dbReference>
<dbReference type="OrthoDB" id="9815825at2"/>
<dbReference type="RefSeq" id="WP_095232451.1">
    <property type="nucleotide sequence ID" value="NZ_NPBK01000002.1"/>
</dbReference>
<sequence>MRIAVLGLNHGYTFAQQAKKMEGITLVAVAGNNASARERVKELDIPLFEDYKELIDTCLLDGVIITLPNHLHKEAVTYCADKGLHCLVEKPIADTTDAAREMIAYAREKQVKLMVGHHRRFSAKINHLKHLLESGVIGDLVGVNMMWVLAKDKDYYKEAWRVKAGGGPLLINGIHDLDNLLYATNLNIESAYATSRNKIRGLEIEDTVTAILEADDGTVIQYFLTDGVPSPWSYEFNVRENPVYHYYEEDCYYFFGTKGSLAFPSFRCYQYSEGEYGWKHALVEQHFPPAATVDPIAAELQHFVNVLKEEEEPRVPGEAGLRTLEILEAINLSIQEKRRVTLRESKGGNPEKN</sequence>
<dbReference type="EMBL" id="NPBV01000002">
    <property type="protein sequence ID" value="PAD22816.1"/>
    <property type="molecule type" value="Genomic_DNA"/>
</dbReference>
<accession>A0A268AFB7</accession>
<evidence type="ECO:0000259" key="2">
    <source>
        <dbReference type="Pfam" id="PF22725"/>
    </source>
</evidence>